<feature type="compositionally biased region" description="Basic and acidic residues" evidence="1">
    <location>
        <begin position="529"/>
        <end position="538"/>
    </location>
</feature>
<gene>
    <name evidence="2" type="ORF">HERILL_LOCUS12965</name>
</gene>
<feature type="compositionally biased region" description="Polar residues" evidence="1">
    <location>
        <begin position="503"/>
        <end position="515"/>
    </location>
</feature>
<dbReference type="EMBL" id="LR899013">
    <property type="protein sequence ID" value="CAD7090486.1"/>
    <property type="molecule type" value="Genomic_DNA"/>
</dbReference>
<feature type="compositionally biased region" description="Low complexity" evidence="1">
    <location>
        <begin position="582"/>
        <end position="591"/>
    </location>
</feature>
<dbReference type="OrthoDB" id="7970201at2759"/>
<feature type="compositionally biased region" description="Low complexity" evidence="1">
    <location>
        <begin position="741"/>
        <end position="754"/>
    </location>
</feature>
<sequence>MSDSDTPNLIDWSLETVENVVSADQTGESSILSPQNILIRVGPHKEPSLDDNPFDVVLNQADLSDDPFELLSRQAELNKLNSNNTCQVETVNLLGLDEASTLNFDCIKGQGNPDANDGAELALAPPKESVSENPCMNSERPMEPSPEKILSNQDSLSTRDETIECTTEPIPNKLENTTEIDASAPVLLDDDSSKSLSKSGGNGSQFINGLRKRLLRLSDSGSSTGSPSRRGSKSGKDIIGDEFSDSFDDINSTNPVWVDSETEQESELEFLKIPILQEIEKTEKTTENRQTILATPKKDAVDALARYKEKMTEKGTNGQNSSNTIDLQAIRERVQRQKLEASNSQDIDDLIASMKQIILKSSDAEQKVEANKLFDSLRTLAGKNTAGTNTHTIDTMDSDPHTNLEVPPTIVRQGTFDLNKSDENEKEATNPSPTPSEILEEAESANSPQFSANISNIVEHIGMLLGNQNVNVLQTGVVPSPANVTNPTYIVVMGTPVLSSRQNTQMALNSTNSPEFESKPRGRSQSLSLHDKSVDRATKPIPNSPSTFSTPSRPYMLKRRSTISYSPATTTQPGARKSLYEPAKAPQKPAPVQRRHTNVINNQHTLLPPRGLPNSIVHTPLELDPKKLKLKSNDNSRRPTGPLRATIPLKKGLSTVTTPYASRSTNSGQLVTSTPIAATNLLETFPVTSTSSLPNGPSSKTNERTQARRSYLSVTPNGKARDRSGVSAVGRKRSLTDSRSSKQSSASYQSNKASHGPAVTMNNAQRRISSNTGTTTLPRSFGSLARSDKENKRPK</sequence>
<dbReference type="AlphaFoldDB" id="A0A7R8YZH0"/>
<reference evidence="2 3" key="1">
    <citation type="submission" date="2020-11" db="EMBL/GenBank/DDBJ databases">
        <authorList>
            <person name="Wallbank WR R."/>
            <person name="Pardo Diaz C."/>
            <person name="Kozak K."/>
            <person name="Martin S."/>
            <person name="Jiggins C."/>
            <person name="Moest M."/>
            <person name="Warren A I."/>
            <person name="Generalovic N T."/>
            <person name="Byers J.R.P. K."/>
            <person name="Montejo-Kovacevich G."/>
            <person name="Yen C E."/>
        </authorList>
    </citation>
    <scope>NUCLEOTIDE SEQUENCE [LARGE SCALE GENOMIC DNA]</scope>
</reference>
<dbReference type="Proteomes" id="UP000594454">
    <property type="component" value="Chromosome 5"/>
</dbReference>
<dbReference type="OMA" id="RRTITEF"/>
<feature type="compositionally biased region" description="Basic and acidic residues" evidence="1">
    <location>
        <begin position="419"/>
        <end position="428"/>
    </location>
</feature>
<dbReference type="InParanoid" id="A0A7R8YZH0"/>
<feature type="region of interest" description="Disordered" evidence="1">
    <location>
        <begin position="503"/>
        <end position="592"/>
    </location>
</feature>
<feature type="region of interest" description="Disordered" evidence="1">
    <location>
        <begin position="687"/>
        <end position="795"/>
    </location>
</feature>
<feature type="compositionally biased region" description="Polar residues" evidence="1">
    <location>
        <begin position="687"/>
        <end position="700"/>
    </location>
</feature>
<feature type="compositionally biased region" description="Polar residues" evidence="1">
    <location>
        <begin position="562"/>
        <end position="573"/>
    </location>
</feature>
<organism evidence="2 3">
    <name type="scientific">Hermetia illucens</name>
    <name type="common">Black soldier fly</name>
    <dbReference type="NCBI Taxonomy" id="343691"/>
    <lineage>
        <taxon>Eukaryota</taxon>
        <taxon>Metazoa</taxon>
        <taxon>Ecdysozoa</taxon>
        <taxon>Arthropoda</taxon>
        <taxon>Hexapoda</taxon>
        <taxon>Insecta</taxon>
        <taxon>Pterygota</taxon>
        <taxon>Neoptera</taxon>
        <taxon>Endopterygota</taxon>
        <taxon>Diptera</taxon>
        <taxon>Brachycera</taxon>
        <taxon>Stratiomyomorpha</taxon>
        <taxon>Stratiomyidae</taxon>
        <taxon>Hermetiinae</taxon>
        <taxon>Hermetia</taxon>
    </lineage>
</organism>
<feature type="compositionally biased region" description="Low complexity" evidence="1">
    <location>
        <begin position="217"/>
        <end position="229"/>
    </location>
</feature>
<accession>A0A7R8YZH0</accession>
<name>A0A7R8YZH0_HERIL</name>
<protein>
    <submittedName>
        <fullName evidence="2">Uncharacterized protein</fullName>
    </submittedName>
</protein>
<feature type="region of interest" description="Disordered" evidence="1">
    <location>
        <begin position="217"/>
        <end position="261"/>
    </location>
</feature>
<feature type="region of interest" description="Disordered" evidence="1">
    <location>
        <begin position="387"/>
        <end position="447"/>
    </location>
</feature>
<keyword evidence="3" id="KW-1185">Reference proteome</keyword>
<evidence type="ECO:0000313" key="3">
    <source>
        <dbReference type="Proteomes" id="UP000594454"/>
    </source>
</evidence>
<feature type="compositionally biased region" description="Polar residues" evidence="1">
    <location>
        <begin position="760"/>
        <end position="778"/>
    </location>
</feature>
<feature type="region of interest" description="Disordered" evidence="1">
    <location>
        <begin position="125"/>
        <end position="178"/>
    </location>
</feature>
<proteinExistence type="predicted"/>
<feature type="compositionally biased region" description="Basic and acidic residues" evidence="1">
    <location>
        <begin position="786"/>
        <end position="795"/>
    </location>
</feature>
<evidence type="ECO:0000256" key="1">
    <source>
        <dbReference type="SAM" id="MobiDB-lite"/>
    </source>
</evidence>
<evidence type="ECO:0000313" key="2">
    <source>
        <dbReference type="EMBL" id="CAD7090486.1"/>
    </source>
</evidence>